<evidence type="ECO:0000256" key="1">
    <source>
        <dbReference type="ARBA" id="ARBA00001966"/>
    </source>
</evidence>
<dbReference type="PANTHER" id="PTHR11228:SF34">
    <property type="entry name" value="TUNGSTEN-CONTAINING ALDEHYDE FERREDOXIN OXIDOREDUCTASE COFACTOR MODIFYING PROTEIN"/>
    <property type="match status" value="1"/>
</dbReference>
<keyword evidence="8" id="KW-1185">Reference proteome</keyword>
<dbReference type="eggNOG" id="COG0535">
    <property type="taxonomic scope" value="Bacteria"/>
</dbReference>
<comment type="cofactor">
    <cofactor evidence="1">
        <name>[4Fe-4S] cluster</name>
        <dbReference type="ChEBI" id="CHEBI:49883"/>
    </cofactor>
</comment>
<dbReference type="RefSeq" id="WP_005994243.1">
    <property type="nucleotide sequence ID" value="NZ_AECZ01000015.1"/>
</dbReference>
<dbReference type="AlphaFoldDB" id="E1JXU6"/>
<name>E1JXU6_SOLFR</name>
<keyword evidence="5" id="KW-0411">Iron-sulfur</keyword>
<dbReference type="InterPro" id="IPR013785">
    <property type="entry name" value="Aldolase_TIM"/>
</dbReference>
<dbReference type="Proteomes" id="UP000006250">
    <property type="component" value="Unassembled WGS sequence"/>
</dbReference>
<dbReference type="GO" id="GO:0046872">
    <property type="term" value="F:metal ion binding"/>
    <property type="evidence" value="ECO:0007669"/>
    <property type="project" value="UniProtKB-KW"/>
</dbReference>
<dbReference type="STRING" id="596151.DesfrDRAFT_2445"/>
<dbReference type="Gene3D" id="3.20.20.70">
    <property type="entry name" value="Aldolase class I"/>
    <property type="match status" value="1"/>
</dbReference>
<dbReference type="SFLD" id="SFLDS00029">
    <property type="entry name" value="Radical_SAM"/>
    <property type="match status" value="1"/>
</dbReference>
<evidence type="ECO:0000256" key="2">
    <source>
        <dbReference type="ARBA" id="ARBA00022691"/>
    </source>
</evidence>
<dbReference type="InterPro" id="IPR007197">
    <property type="entry name" value="rSAM"/>
</dbReference>
<comment type="caution">
    <text evidence="7">The sequence shown here is derived from an EMBL/GenBank/DDBJ whole genome shotgun (WGS) entry which is preliminary data.</text>
</comment>
<dbReference type="OrthoDB" id="9810775at2"/>
<evidence type="ECO:0000256" key="3">
    <source>
        <dbReference type="ARBA" id="ARBA00022723"/>
    </source>
</evidence>
<reference evidence="7 8" key="1">
    <citation type="submission" date="2010-08" db="EMBL/GenBank/DDBJ databases">
        <title>The draft genome of Desulfovibrio fructosovorans JJ.</title>
        <authorList>
            <consortium name="US DOE Joint Genome Institute (JGI-PGF)"/>
            <person name="Lucas S."/>
            <person name="Copeland A."/>
            <person name="Lapidus A."/>
            <person name="Cheng J.-F."/>
            <person name="Bruce D."/>
            <person name="Goodwin L."/>
            <person name="Pitluck S."/>
            <person name="Land M.L."/>
            <person name="Hauser L."/>
            <person name="Chang Y.-J."/>
            <person name="Jeffries C."/>
            <person name="Wall J.D."/>
            <person name="Stahl D.A."/>
            <person name="Arkin A.P."/>
            <person name="Dehal P."/>
            <person name="Stolyar S.M."/>
            <person name="Hazen T.C."/>
            <person name="Woyke T.J."/>
        </authorList>
    </citation>
    <scope>NUCLEOTIDE SEQUENCE [LARGE SCALE GENOMIC DNA]</scope>
    <source>
        <strain evidence="7 8">JJ</strain>
    </source>
</reference>
<dbReference type="PANTHER" id="PTHR11228">
    <property type="entry name" value="RADICAL SAM DOMAIN PROTEIN"/>
    <property type="match status" value="1"/>
</dbReference>
<dbReference type="SUPFAM" id="SSF102114">
    <property type="entry name" value="Radical SAM enzymes"/>
    <property type="match status" value="1"/>
</dbReference>
<evidence type="ECO:0000313" key="7">
    <source>
        <dbReference type="EMBL" id="EFL50869.1"/>
    </source>
</evidence>
<evidence type="ECO:0000256" key="4">
    <source>
        <dbReference type="ARBA" id="ARBA00023004"/>
    </source>
</evidence>
<dbReference type="PROSITE" id="PS51918">
    <property type="entry name" value="RADICAL_SAM"/>
    <property type="match status" value="1"/>
</dbReference>
<sequence>MGQLYSSMKIFHFKDKIDSTPAQQPIQAPIHLRIKPTNFCNHNCRYCAYRMDSLQLGKDMRIRDSIPHDKMREIVTDIIDMGVKAVTFSGGGEPFCYPYLLETVKRLHENGVKFASLSNGALLTGEIAEFFAANGHWLRVSMDGWSDDSYTELRGVKSGEFTKIMGNLEHFVRYNGFCRLGVSFIINAINHSHVPEILEQLRDRGVRSVKVTACVVSNQAEENRAYHAPFCQATVDAIHEATARLAGPDFEIFNDYPNHDTLFQKKYTWCPYQQILAVVAADLGVYSCQDKAYNLENGLLGSLREQSLKEFWFKDKKAFFRINPSRDCQHHCTANAKNLAIHDYLSVDRDHLEFV</sequence>
<gene>
    <name evidence="7" type="ORF">DesfrDRAFT_2445</name>
</gene>
<dbReference type="EMBL" id="AECZ01000015">
    <property type="protein sequence ID" value="EFL50869.1"/>
    <property type="molecule type" value="Genomic_DNA"/>
</dbReference>
<dbReference type="GO" id="GO:0051536">
    <property type="term" value="F:iron-sulfur cluster binding"/>
    <property type="evidence" value="ECO:0007669"/>
    <property type="project" value="UniProtKB-KW"/>
</dbReference>
<evidence type="ECO:0000256" key="5">
    <source>
        <dbReference type="ARBA" id="ARBA00023014"/>
    </source>
</evidence>
<keyword evidence="4" id="KW-0408">Iron</keyword>
<organism evidence="7 8">
    <name type="scientific">Solidesulfovibrio fructosivorans JJ]</name>
    <dbReference type="NCBI Taxonomy" id="596151"/>
    <lineage>
        <taxon>Bacteria</taxon>
        <taxon>Pseudomonadati</taxon>
        <taxon>Thermodesulfobacteriota</taxon>
        <taxon>Desulfovibrionia</taxon>
        <taxon>Desulfovibrionales</taxon>
        <taxon>Desulfovibrionaceae</taxon>
        <taxon>Solidesulfovibrio</taxon>
    </lineage>
</organism>
<dbReference type="SFLD" id="SFLDG01067">
    <property type="entry name" value="SPASM/twitch_domain_containing"/>
    <property type="match status" value="1"/>
</dbReference>
<evidence type="ECO:0000259" key="6">
    <source>
        <dbReference type="PROSITE" id="PS51918"/>
    </source>
</evidence>
<dbReference type="GO" id="GO:0003824">
    <property type="term" value="F:catalytic activity"/>
    <property type="evidence" value="ECO:0007669"/>
    <property type="project" value="InterPro"/>
</dbReference>
<dbReference type="InterPro" id="IPR058240">
    <property type="entry name" value="rSAM_sf"/>
</dbReference>
<proteinExistence type="predicted"/>
<evidence type="ECO:0000313" key="8">
    <source>
        <dbReference type="Proteomes" id="UP000006250"/>
    </source>
</evidence>
<dbReference type="Pfam" id="PF04055">
    <property type="entry name" value="Radical_SAM"/>
    <property type="match status" value="1"/>
</dbReference>
<protein>
    <submittedName>
        <fullName evidence="7">Radical SAM domain protein</fullName>
    </submittedName>
</protein>
<dbReference type="InterPro" id="IPR050377">
    <property type="entry name" value="Radical_SAM_PqqE_MftC-like"/>
</dbReference>
<keyword evidence="3" id="KW-0479">Metal-binding</keyword>
<feature type="domain" description="Radical SAM core" evidence="6">
    <location>
        <begin position="24"/>
        <end position="244"/>
    </location>
</feature>
<dbReference type="CDD" id="cd01335">
    <property type="entry name" value="Radical_SAM"/>
    <property type="match status" value="1"/>
</dbReference>
<keyword evidence="2" id="KW-0949">S-adenosyl-L-methionine</keyword>
<accession>E1JXU6</accession>